<dbReference type="RefSeq" id="WP_095134307.1">
    <property type="nucleotide sequence ID" value="NZ_NIBG01000012.1"/>
</dbReference>
<keyword evidence="3 6" id="KW-0812">Transmembrane</keyword>
<feature type="transmembrane region" description="Helical" evidence="6">
    <location>
        <begin position="163"/>
        <end position="185"/>
    </location>
</feature>
<feature type="transmembrane region" description="Helical" evidence="6">
    <location>
        <begin position="197"/>
        <end position="221"/>
    </location>
</feature>
<evidence type="ECO:0000313" key="8">
    <source>
        <dbReference type="EMBL" id="PAB58727.1"/>
    </source>
</evidence>
<keyword evidence="4 6" id="KW-1133">Transmembrane helix</keyword>
<gene>
    <name evidence="8" type="ORF">CCE28_13740</name>
</gene>
<evidence type="ECO:0000256" key="6">
    <source>
        <dbReference type="RuleBase" id="RU366058"/>
    </source>
</evidence>
<evidence type="ECO:0000259" key="7">
    <source>
        <dbReference type="Pfam" id="PF09335"/>
    </source>
</evidence>
<dbReference type="InterPro" id="IPR015414">
    <property type="entry name" value="TMEM64"/>
</dbReference>
<proteinExistence type="inferred from homology"/>
<feature type="transmembrane region" description="Helical" evidence="6">
    <location>
        <begin position="7"/>
        <end position="26"/>
    </location>
</feature>
<evidence type="ECO:0000256" key="1">
    <source>
        <dbReference type="ARBA" id="ARBA00004651"/>
    </source>
</evidence>
<comment type="subcellular location">
    <subcellularLocation>
        <location evidence="1 6">Cell membrane</location>
        <topology evidence="1 6">Multi-pass membrane protein</topology>
    </subcellularLocation>
</comment>
<keyword evidence="5 6" id="KW-0472">Membrane</keyword>
<organism evidence="8 9">
    <name type="scientific">Anaeromicrobium sediminis</name>
    <dbReference type="NCBI Taxonomy" id="1478221"/>
    <lineage>
        <taxon>Bacteria</taxon>
        <taxon>Bacillati</taxon>
        <taxon>Bacillota</taxon>
        <taxon>Clostridia</taxon>
        <taxon>Peptostreptococcales</taxon>
        <taxon>Thermotaleaceae</taxon>
        <taxon>Anaeromicrobium</taxon>
    </lineage>
</organism>
<comment type="caution">
    <text evidence="8">The sequence shown here is derived from an EMBL/GenBank/DDBJ whole genome shotgun (WGS) entry which is preliminary data.</text>
</comment>
<sequence length="224" mass="25349">MSLKKKVLFATLIIIVTIVLINFSQIKDFFSLKNLKINGNLLHDYVENNYGSSVLIFLCISIVIMIFGIPAVGVISVAGGFLFDTLLGSIYSDIGITIGAIISFLGAKHLFGHWVQYKYRDKLQKFNRHIRRSGNRYFLIIRFILVIPSFVVNILAGASKVSTFTFAWTTFVGLLPEIFIYAYAGNKLGDINSIDEIFSFEIICTFVLIALIMLIPNLIYWKKR</sequence>
<dbReference type="AlphaFoldDB" id="A0A267MGY7"/>
<protein>
    <recommendedName>
        <fullName evidence="6">TVP38/TMEM64 family membrane protein</fullName>
    </recommendedName>
</protein>
<dbReference type="GO" id="GO:0005886">
    <property type="term" value="C:plasma membrane"/>
    <property type="evidence" value="ECO:0007669"/>
    <property type="project" value="UniProtKB-SubCell"/>
</dbReference>
<evidence type="ECO:0000313" key="9">
    <source>
        <dbReference type="Proteomes" id="UP000216024"/>
    </source>
</evidence>
<name>A0A267MGY7_9FIRM</name>
<dbReference type="Proteomes" id="UP000216024">
    <property type="component" value="Unassembled WGS sequence"/>
</dbReference>
<keyword evidence="2 6" id="KW-1003">Cell membrane</keyword>
<feature type="transmembrane region" description="Helical" evidence="6">
    <location>
        <begin position="137"/>
        <end position="156"/>
    </location>
</feature>
<dbReference type="OrthoDB" id="3173541at2"/>
<reference evidence="8 9" key="1">
    <citation type="submission" date="2017-06" db="EMBL/GenBank/DDBJ databases">
        <title>Draft genome sequence of anaerobic fermentative bacterium Anaeromicrobium sediminis DY2726D isolated from West Pacific Ocean sediments.</title>
        <authorList>
            <person name="Zeng X."/>
        </authorList>
    </citation>
    <scope>NUCLEOTIDE SEQUENCE [LARGE SCALE GENOMIC DNA]</scope>
    <source>
        <strain evidence="8 9">DY2726D</strain>
    </source>
</reference>
<evidence type="ECO:0000256" key="3">
    <source>
        <dbReference type="ARBA" id="ARBA00022692"/>
    </source>
</evidence>
<feature type="domain" description="VTT" evidence="7">
    <location>
        <begin position="74"/>
        <end position="186"/>
    </location>
</feature>
<dbReference type="InterPro" id="IPR032816">
    <property type="entry name" value="VTT_dom"/>
</dbReference>
<accession>A0A267MGY7</accession>
<feature type="transmembrane region" description="Helical" evidence="6">
    <location>
        <begin position="94"/>
        <end position="117"/>
    </location>
</feature>
<feature type="transmembrane region" description="Helical" evidence="6">
    <location>
        <begin position="54"/>
        <end position="82"/>
    </location>
</feature>
<evidence type="ECO:0000256" key="4">
    <source>
        <dbReference type="ARBA" id="ARBA00022989"/>
    </source>
</evidence>
<dbReference type="PANTHER" id="PTHR12677:SF59">
    <property type="entry name" value="GOLGI APPARATUS MEMBRANE PROTEIN TVP38-RELATED"/>
    <property type="match status" value="1"/>
</dbReference>
<keyword evidence="9" id="KW-1185">Reference proteome</keyword>
<dbReference type="Pfam" id="PF09335">
    <property type="entry name" value="VTT_dom"/>
    <property type="match status" value="1"/>
</dbReference>
<evidence type="ECO:0000256" key="5">
    <source>
        <dbReference type="ARBA" id="ARBA00023136"/>
    </source>
</evidence>
<dbReference type="EMBL" id="NIBG01000012">
    <property type="protein sequence ID" value="PAB58727.1"/>
    <property type="molecule type" value="Genomic_DNA"/>
</dbReference>
<evidence type="ECO:0000256" key="2">
    <source>
        <dbReference type="ARBA" id="ARBA00022475"/>
    </source>
</evidence>
<comment type="similarity">
    <text evidence="6">Belongs to the TVP38/TMEM64 family.</text>
</comment>
<dbReference type="PANTHER" id="PTHR12677">
    <property type="entry name" value="GOLGI APPARATUS MEMBRANE PROTEIN TVP38-RELATED"/>
    <property type="match status" value="1"/>
</dbReference>